<dbReference type="InterPro" id="IPR046357">
    <property type="entry name" value="PPIase_dom_sf"/>
</dbReference>
<dbReference type="RefSeq" id="WP_124012500.1">
    <property type="nucleotide sequence ID" value="NZ_CP034073.1"/>
</dbReference>
<keyword evidence="11" id="KW-1185">Reference proteome</keyword>
<evidence type="ECO:0000256" key="5">
    <source>
        <dbReference type="PROSITE-ProRule" id="PRU00277"/>
    </source>
</evidence>
<dbReference type="OrthoDB" id="9814548at2"/>
<evidence type="ECO:0000313" key="12">
    <source>
        <dbReference type="Proteomes" id="UP000278855"/>
    </source>
</evidence>
<dbReference type="Pfam" id="PF01346">
    <property type="entry name" value="FKBP_N"/>
    <property type="match status" value="1"/>
</dbReference>
<dbReference type="GO" id="GO:0003755">
    <property type="term" value="F:peptidyl-prolyl cis-trans isomerase activity"/>
    <property type="evidence" value="ECO:0007669"/>
    <property type="project" value="UniProtKB-UniRule"/>
</dbReference>
<accession>A0A3N4EGH8</accession>
<dbReference type="InterPro" id="IPR001179">
    <property type="entry name" value="PPIase_FKBP_dom"/>
</dbReference>
<evidence type="ECO:0000313" key="11">
    <source>
        <dbReference type="Proteomes" id="UP000273778"/>
    </source>
</evidence>
<evidence type="ECO:0000256" key="3">
    <source>
        <dbReference type="ARBA" id="ARBA00023110"/>
    </source>
</evidence>
<dbReference type="AlphaFoldDB" id="A0A3N4EGH8"/>
<evidence type="ECO:0000256" key="7">
    <source>
        <dbReference type="SAM" id="SignalP"/>
    </source>
</evidence>
<reference evidence="9 11" key="1">
    <citation type="submission" date="2018-11" db="EMBL/GenBank/DDBJ databases">
        <title>Shewanella sp. M2.</title>
        <authorList>
            <person name="Hwang Y.J."/>
            <person name="Hwang C.Y."/>
        </authorList>
    </citation>
    <scope>NUCLEOTIDE SEQUENCE [LARGE SCALE GENOMIC DNA]</scope>
    <source>
        <strain evidence="9 11">M2</strain>
    </source>
</reference>
<dbReference type="Proteomes" id="UP000273778">
    <property type="component" value="Chromosome"/>
</dbReference>
<reference evidence="10" key="3">
    <citation type="submission" date="2018-11" db="EMBL/GenBank/DDBJ databases">
        <authorList>
            <person name="Hwang Y.J."/>
            <person name="Hwang C.Y."/>
        </authorList>
    </citation>
    <scope>NUCLEOTIDE SEQUENCE</scope>
    <source>
        <strain evidence="10">R106</strain>
    </source>
</reference>
<dbReference type="EMBL" id="RKKB01000002">
    <property type="protein sequence ID" value="RPA33370.1"/>
    <property type="molecule type" value="Genomic_DNA"/>
</dbReference>
<comment type="catalytic activity">
    <reaction evidence="1 5 6">
        <text>[protein]-peptidylproline (omega=180) = [protein]-peptidylproline (omega=0)</text>
        <dbReference type="Rhea" id="RHEA:16237"/>
        <dbReference type="Rhea" id="RHEA-COMP:10747"/>
        <dbReference type="Rhea" id="RHEA-COMP:10748"/>
        <dbReference type="ChEBI" id="CHEBI:83833"/>
        <dbReference type="ChEBI" id="CHEBI:83834"/>
        <dbReference type="EC" id="5.2.1.8"/>
    </reaction>
</comment>
<evidence type="ECO:0000313" key="9">
    <source>
        <dbReference type="EMBL" id="AZG34838.1"/>
    </source>
</evidence>
<dbReference type="PANTHER" id="PTHR43811">
    <property type="entry name" value="FKBP-TYPE PEPTIDYL-PROLYL CIS-TRANS ISOMERASE FKPA"/>
    <property type="match status" value="1"/>
</dbReference>
<keyword evidence="3 5" id="KW-0697">Rotamase</keyword>
<feature type="domain" description="PPIase FKBP-type" evidence="8">
    <location>
        <begin position="152"/>
        <end position="234"/>
    </location>
</feature>
<dbReference type="KEGG" id="spsr:EGC80_07840"/>
<dbReference type="PANTHER" id="PTHR43811:SF19">
    <property type="entry name" value="39 KDA FK506-BINDING NUCLEAR PROTEIN"/>
    <property type="match status" value="1"/>
</dbReference>
<reference evidence="12" key="2">
    <citation type="submission" date="2018-11" db="EMBL/GenBank/DDBJ databases">
        <title>Shewanella sp. R106.</title>
        <authorList>
            <person name="Hwang Y.J."/>
            <person name="Hwang C.Y."/>
        </authorList>
    </citation>
    <scope>NUCLEOTIDE SEQUENCE [LARGE SCALE GENOMIC DNA]</scope>
    <source>
        <strain evidence="12">R106</strain>
    </source>
</reference>
<evidence type="ECO:0000256" key="2">
    <source>
        <dbReference type="ARBA" id="ARBA00006577"/>
    </source>
</evidence>
<dbReference type="InterPro" id="IPR000774">
    <property type="entry name" value="PPIase_FKBP_N"/>
</dbReference>
<dbReference type="InterPro" id="IPR036944">
    <property type="entry name" value="PPIase_FKBP_N_sf"/>
</dbReference>
<dbReference type="PROSITE" id="PS50059">
    <property type="entry name" value="FKBP_PPIASE"/>
    <property type="match status" value="1"/>
</dbReference>
<evidence type="ECO:0000256" key="4">
    <source>
        <dbReference type="ARBA" id="ARBA00023235"/>
    </source>
</evidence>
<dbReference type="Pfam" id="PF00254">
    <property type="entry name" value="FKBP_C"/>
    <property type="match status" value="1"/>
</dbReference>
<evidence type="ECO:0000256" key="6">
    <source>
        <dbReference type="RuleBase" id="RU003915"/>
    </source>
</evidence>
<evidence type="ECO:0000313" key="10">
    <source>
        <dbReference type="EMBL" id="RPA33370.1"/>
    </source>
</evidence>
<feature type="signal peptide" evidence="7">
    <location>
        <begin position="1"/>
        <end position="25"/>
    </location>
</feature>
<evidence type="ECO:0000256" key="1">
    <source>
        <dbReference type="ARBA" id="ARBA00000971"/>
    </source>
</evidence>
<gene>
    <name evidence="10" type="ORF">EGC77_08520</name>
    <name evidence="9" type="ORF">EGC80_07840</name>
</gene>
<keyword evidence="4 5" id="KW-0413">Isomerase</keyword>
<evidence type="ECO:0000259" key="8">
    <source>
        <dbReference type="PROSITE" id="PS50059"/>
    </source>
</evidence>
<sequence length="261" mass="27992">MKNLSKSALTIATCISLVLSASSVASDGLASDVEKQSYSIGASVGNYLSNQIFNQTELGAKVDVQDVIDGVIDALKDQQKITDEDVITYLNERSELLNLLNTQKDEKMALASRKASEDYLTKNKDKSGVKVTDTGLQYEVLTLGDGIKPKAEDVVTVKYKGSLIDGTVFEETTEPVRFALLTAIDGWEEGLRLMPVGSTFRFTIPSELAYGAEGAGNIPGETALVFEVELVKSEKPSEKAKGMGLSGMGMEGMMNQSIAGK</sequence>
<dbReference type="EC" id="5.2.1.8" evidence="6"/>
<feature type="chain" id="PRO_5017962252" description="Peptidyl-prolyl cis-trans isomerase" evidence="7">
    <location>
        <begin position="26"/>
        <end position="261"/>
    </location>
</feature>
<name>A0A3N4EGH8_9GAMM</name>
<proteinExistence type="inferred from homology"/>
<keyword evidence="7" id="KW-0732">Signal</keyword>
<dbReference type="GO" id="GO:0006457">
    <property type="term" value="P:protein folding"/>
    <property type="evidence" value="ECO:0007669"/>
    <property type="project" value="InterPro"/>
</dbReference>
<dbReference type="Proteomes" id="UP000278855">
    <property type="component" value="Unassembled WGS sequence"/>
</dbReference>
<comment type="similarity">
    <text evidence="2 6">Belongs to the FKBP-type PPIase family.</text>
</comment>
<protein>
    <recommendedName>
        <fullName evidence="6">Peptidyl-prolyl cis-trans isomerase</fullName>
        <ecNumber evidence="6">5.2.1.8</ecNumber>
    </recommendedName>
</protein>
<organism evidence="10 12">
    <name type="scientific">Shewanella psychromarinicola</name>
    <dbReference type="NCBI Taxonomy" id="2487742"/>
    <lineage>
        <taxon>Bacteria</taxon>
        <taxon>Pseudomonadati</taxon>
        <taxon>Pseudomonadota</taxon>
        <taxon>Gammaproteobacteria</taxon>
        <taxon>Alteromonadales</taxon>
        <taxon>Shewanellaceae</taxon>
        <taxon>Shewanella</taxon>
    </lineage>
</organism>
<dbReference type="SUPFAM" id="SSF54534">
    <property type="entry name" value="FKBP-like"/>
    <property type="match status" value="1"/>
</dbReference>
<dbReference type="Gene3D" id="3.10.50.40">
    <property type="match status" value="1"/>
</dbReference>
<dbReference type="Gene3D" id="1.10.287.460">
    <property type="entry name" value="Peptidyl-prolyl cis-trans isomerase, FKBP-type, N-terminal domain"/>
    <property type="match status" value="1"/>
</dbReference>
<dbReference type="EMBL" id="CP034073">
    <property type="protein sequence ID" value="AZG34838.1"/>
    <property type="molecule type" value="Genomic_DNA"/>
</dbReference>